<evidence type="ECO:0008006" key="4">
    <source>
        <dbReference type="Google" id="ProtNLM"/>
    </source>
</evidence>
<evidence type="ECO:0000313" key="3">
    <source>
        <dbReference type="Proteomes" id="UP000518752"/>
    </source>
</evidence>
<protein>
    <recommendedName>
        <fullName evidence="4">Oxidase ustYa</fullName>
    </recommendedName>
</protein>
<comment type="similarity">
    <text evidence="1">Belongs to the ustYa family.</text>
</comment>
<reference evidence="2 3" key="1">
    <citation type="journal article" date="2020" name="ISME J.">
        <title>Uncovering the hidden diversity of litter-decomposition mechanisms in mushroom-forming fungi.</title>
        <authorList>
            <person name="Floudas D."/>
            <person name="Bentzer J."/>
            <person name="Ahren D."/>
            <person name="Johansson T."/>
            <person name="Persson P."/>
            <person name="Tunlid A."/>
        </authorList>
    </citation>
    <scope>NUCLEOTIDE SEQUENCE [LARGE SCALE GENOMIC DNA]</scope>
    <source>
        <strain evidence="2 3">CBS 406.79</strain>
    </source>
</reference>
<dbReference type="Proteomes" id="UP000518752">
    <property type="component" value="Unassembled WGS sequence"/>
</dbReference>
<keyword evidence="3" id="KW-1185">Reference proteome</keyword>
<proteinExistence type="inferred from homology"/>
<dbReference type="Pfam" id="PF11807">
    <property type="entry name" value="UstYa"/>
    <property type="match status" value="1"/>
</dbReference>
<evidence type="ECO:0000256" key="1">
    <source>
        <dbReference type="ARBA" id="ARBA00035112"/>
    </source>
</evidence>
<accession>A0A8H5G579</accession>
<dbReference type="OrthoDB" id="3687641at2759"/>
<dbReference type="PANTHER" id="PTHR33365:SF6">
    <property type="entry name" value="OXIDASE USTYA"/>
    <property type="match status" value="1"/>
</dbReference>
<organism evidence="2 3">
    <name type="scientific">Collybiopsis confluens</name>
    <dbReference type="NCBI Taxonomy" id="2823264"/>
    <lineage>
        <taxon>Eukaryota</taxon>
        <taxon>Fungi</taxon>
        <taxon>Dikarya</taxon>
        <taxon>Basidiomycota</taxon>
        <taxon>Agaricomycotina</taxon>
        <taxon>Agaricomycetes</taxon>
        <taxon>Agaricomycetidae</taxon>
        <taxon>Agaricales</taxon>
        <taxon>Marasmiineae</taxon>
        <taxon>Omphalotaceae</taxon>
        <taxon>Collybiopsis</taxon>
    </lineage>
</organism>
<dbReference type="AlphaFoldDB" id="A0A8H5G579"/>
<dbReference type="PANTHER" id="PTHR33365">
    <property type="entry name" value="YALI0B05434P"/>
    <property type="match status" value="1"/>
</dbReference>
<dbReference type="GO" id="GO:0043386">
    <property type="term" value="P:mycotoxin biosynthetic process"/>
    <property type="evidence" value="ECO:0007669"/>
    <property type="project" value="InterPro"/>
</dbReference>
<dbReference type="EMBL" id="JAACJN010000233">
    <property type="protein sequence ID" value="KAF5358571.1"/>
    <property type="molecule type" value="Genomic_DNA"/>
</dbReference>
<dbReference type="InterPro" id="IPR021765">
    <property type="entry name" value="UstYa-like"/>
</dbReference>
<comment type="caution">
    <text evidence="2">The sequence shown here is derived from an EMBL/GenBank/DDBJ whole genome shotgun (WGS) entry which is preliminary data.</text>
</comment>
<sequence>MPPNYRYFLAISLTLAFLAMVVNVQILTDISQELARSNQHWKLAKEIHSELPIPHQLAALKMVTTDYYHILNNEEWQSTFTPSGAPFGFVRLGEDAAPLEPAIFHQMHCLDTLRKSILFFDWRNISAYERQLWHVNHCMNMLRQAILCNSDITLEPSFVYGIYDGRNQSAASGMDVWHVCRDWTQVNKFVGDNFAQTRNITK</sequence>
<name>A0A8H5G579_9AGAR</name>
<gene>
    <name evidence="2" type="ORF">D9757_012957</name>
</gene>
<evidence type="ECO:0000313" key="2">
    <source>
        <dbReference type="EMBL" id="KAF5358571.1"/>
    </source>
</evidence>